<proteinExistence type="predicted"/>
<sequence length="72" mass="8482">MEDYRTMGGTLHRIGERRLEQDLSLNHEENIKAKNRAIEDVSEAETHAIFVTEVEYIKEEGECRVWLHIGRE</sequence>
<keyword evidence="2" id="KW-1185">Reference proteome</keyword>
<gene>
    <name evidence="1" type="ORF">GWI33_012360</name>
</gene>
<dbReference type="EMBL" id="JAACXV010000062">
    <property type="protein sequence ID" value="KAF7285055.1"/>
    <property type="molecule type" value="Genomic_DNA"/>
</dbReference>
<protein>
    <submittedName>
        <fullName evidence="1">Uncharacterized protein</fullName>
    </submittedName>
</protein>
<dbReference type="Proteomes" id="UP000625711">
    <property type="component" value="Unassembled WGS sequence"/>
</dbReference>
<name>A0A834IWB8_RHYFE</name>
<accession>A0A834IWB8</accession>
<dbReference type="AlphaFoldDB" id="A0A834IWB8"/>
<evidence type="ECO:0000313" key="2">
    <source>
        <dbReference type="Proteomes" id="UP000625711"/>
    </source>
</evidence>
<organism evidence="1 2">
    <name type="scientific">Rhynchophorus ferrugineus</name>
    <name type="common">Red palm weevil</name>
    <name type="synonym">Curculio ferrugineus</name>
    <dbReference type="NCBI Taxonomy" id="354439"/>
    <lineage>
        <taxon>Eukaryota</taxon>
        <taxon>Metazoa</taxon>
        <taxon>Ecdysozoa</taxon>
        <taxon>Arthropoda</taxon>
        <taxon>Hexapoda</taxon>
        <taxon>Insecta</taxon>
        <taxon>Pterygota</taxon>
        <taxon>Neoptera</taxon>
        <taxon>Endopterygota</taxon>
        <taxon>Coleoptera</taxon>
        <taxon>Polyphaga</taxon>
        <taxon>Cucujiformia</taxon>
        <taxon>Curculionidae</taxon>
        <taxon>Dryophthorinae</taxon>
        <taxon>Rhynchophorus</taxon>
    </lineage>
</organism>
<evidence type="ECO:0000313" key="1">
    <source>
        <dbReference type="EMBL" id="KAF7285055.1"/>
    </source>
</evidence>
<reference evidence="1" key="1">
    <citation type="submission" date="2020-08" db="EMBL/GenBank/DDBJ databases">
        <title>Genome sequencing and assembly of the red palm weevil Rhynchophorus ferrugineus.</title>
        <authorList>
            <person name="Dias G.B."/>
            <person name="Bergman C.M."/>
            <person name="Manee M."/>
        </authorList>
    </citation>
    <scope>NUCLEOTIDE SEQUENCE</scope>
    <source>
        <strain evidence="1">AA-2017</strain>
        <tissue evidence="1">Whole larva</tissue>
    </source>
</reference>
<comment type="caution">
    <text evidence="1">The sequence shown here is derived from an EMBL/GenBank/DDBJ whole genome shotgun (WGS) entry which is preliminary data.</text>
</comment>